<organism evidence="1 2">
    <name type="scientific">Cryptotermes secundus</name>
    <dbReference type="NCBI Taxonomy" id="105785"/>
    <lineage>
        <taxon>Eukaryota</taxon>
        <taxon>Metazoa</taxon>
        <taxon>Ecdysozoa</taxon>
        <taxon>Arthropoda</taxon>
        <taxon>Hexapoda</taxon>
        <taxon>Insecta</taxon>
        <taxon>Pterygota</taxon>
        <taxon>Neoptera</taxon>
        <taxon>Polyneoptera</taxon>
        <taxon>Dictyoptera</taxon>
        <taxon>Blattodea</taxon>
        <taxon>Blattoidea</taxon>
        <taxon>Termitoidae</taxon>
        <taxon>Kalotermitidae</taxon>
        <taxon>Cryptotermitinae</taxon>
        <taxon>Cryptotermes</taxon>
    </lineage>
</organism>
<accession>A0A2J7Q2B7</accession>
<proteinExistence type="predicted"/>
<keyword evidence="2" id="KW-1185">Reference proteome</keyword>
<dbReference type="Proteomes" id="UP000235965">
    <property type="component" value="Unassembled WGS sequence"/>
</dbReference>
<gene>
    <name evidence="1" type="ORF">B7P43_G07152</name>
</gene>
<reference evidence="1 2" key="1">
    <citation type="submission" date="2017-12" db="EMBL/GenBank/DDBJ databases">
        <title>Hemimetabolous genomes reveal molecular basis of termite eusociality.</title>
        <authorList>
            <person name="Harrison M.C."/>
            <person name="Jongepier E."/>
            <person name="Robertson H.M."/>
            <person name="Arning N."/>
            <person name="Bitard-Feildel T."/>
            <person name="Chao H."/>
            <person name="Childers C.P."/>
            <person name="Dinh H."/>
            <person name="Doddapaneni H."/>
            <person name="Dugan S."/>
            <person name="Gowin J."/>
            <person name="Greiner C."/>
            <person name="Han Y."/>
            <person name="Hu H."/>
            <person name="Hughes D.S.T."/>
            <person name="Huylmans A.-K."/>
            <person name="Kemena C."/>
            <person name="Kremer L.P.M."/>
            <person name="Lee S.L."/>
            <person name="Lopez-Ezquerra A."/>
            <person name="Mallet L."/>
            <person name="Monroy-Kuhn J.M."/>
            <person name="Moser A."/>
            <person name="Murali S.C."/>
            <person name="Muzny D.M."/>
            <person name="Otani S."/>
            <person name="Piulachs M.-D."/>
            <person name="Poelchau M."/>
            <person name="Qu J."/>
            <person name="Schaub F."/>
            <person name="Wada-Katsumata A."/>
            <person name="Worley K.C."/>
            <person name="Xie Q."/>
            <person name="Ylla G."/>
            <person name="Poulsen M."/>
            <person name="Gibbs R.A."/>
            <person name="Schal C."/>
            <person name="Richards S."/>
            <person name="Belles X."/>
            <person name="Korb J."/>
            <person name="Bornberg-Bauer E."/>
        </authorList>
    </citation>
    <scope>NUCLEOTIDE SEQUENCE [LARGE SCALE GENOMIC DNA]</scope>
    <source>
        <tissue evidence="1">Whole body</tissue>
    </source>
</reference>
<dbReference type="InParanoid" id="A0A2J7Q2B7"/>
<dbReference type="EMBL" id="NEVH01019373">
    <property type="protein sequence ID" value="PNF22730.1"/>
    <property type="molecule type" value="Genomic_DNA"/>
</dbReference>
<protein>
    <submittedName>
        <fullName evidence="1">Uncharacterized protein</fullName>
    </submittedName>
</protein>
<comment type="caution">
    <text evidence="1">The sequence shown here is derived from an EMBL/GenBank/DDBJ whole genome shotgun (WGS) entry which is preliminary data.</text>
</comment>
<evidence type="ECO:0000313" key="1">
    <source>
        <dbReference type="EMBL" id="PNF22730.1"/>
    </source>
</evidence>
<sequence length="122" mass="14446">MGDIRGTTTRFQGQDRLVDWITKVRVKKRSLTRHRKENLRVDAILTSALMKAETLLRMKQQQRFQRWQRLKTEVCKADCTNVCSATSNERVSNQWDEKTCEEINSLDRFMCLLNEVKTPVQR</sequence>
<dbReference type="AlphaFoldDB" id="A0A2J7Q2B7"/>
<evidence type="ECO:0000313" key="2">
    <source>
        <dbReference type="Proteomes" id="UP000235965"/>
    </source>
</evidence>
<name>A0A2J7Q2B7_9NEOP</name>